<dbReference type="Proteomes" id="UP001516400">
    <property type="component" value="Unassembled WGS sequence"/>
</dbReference>
<evidence type="ECO:0000313" key="1">
    <source>
        <dbReference type="EMBL" id="KAL3265490.1"/>
    </source>
</evidence>
<sequence length="109" mass="12540">MVQVNIPEVVPCKYPDSYTSFETTINEDSFDKAKDVNVRPKGALIKKFFNKYSKKQNSDSIQFFDKKKSNFSVFYLNLQGLGSKANALEIFLMDNNSPDIVCFTEHILR</sequence>
<dbReference type="EMBL" id="JABFTP020000001">
    <property type="protein sequence ID" value="KAL3265490.1"/>
    <property type="molecule type" value="Genomic_DNA"/>
</dbReference>
<proteinExistence type="predicted"/>
<accession>A0ABD2MGJ8</accession>
<reference evidence="1 2" key="1">
    <citation type="journal article" date="2021" name="BMC Biol.">
        <title>Horizontally acquired antibacterial genes associated with adaptive radiation of ladybird beetles.</title>
        <authorList>
            <person name="Li H.S."/>
            <person name="Tang X.F."/>
            <person name="Huang Y.H."/>
            <person name="Xu Z.Y."/>
            <person name="Chen M.L."/>
            <person name="Du X.Y."/>
            <person name="Qiu B.Y."/>
            <person name="Chen P.T."/>
            <person name="Zhang W."/>
            <person name="Slipinski A."/>
            <person name="Escalona H.E."/>
            <person name="Waterhouse R.M."/>
            <person name="Zwick A."/>
            <person name="Pang H."/>
        </authorList>
    </citation>
    <scope>NUCLEOTIDE SEQUENCE [LARGE SCALE GENOMIC DNA]</scope>
    <source>
        <strain evidence="1">SYSU2018</strain>
    </source>
</reference>
<keyword evidence="2" id="KW-1185">Reference proteome</keyword>
<dbReference type="AlphaFoldDB" id="A0ABD2MGJ8"/>
<evidence type="ECO:0000313" key="2">
    <source>
        <dbReference type="Proteomes" id="UP001516400"/>
    </source>
</evidence>
<gene>
    <name evidence="1" type="ORF">HHI36_009694</name>
</gene>
<organism evidence="1 2">
    <name type="scientific">Cryptolaemus montrouzieri</name>
    <dbReference type="NCBI Taxonomy" id="559131"/>
    <lineage>
        <taxon>Eukaryota</taxon>
        <taxon>Metazoa</taxon>
        <taxon>Ecdysozoa</taxon>
        <taxon>Arthropoda</taxon>
        <taxon>Hexapoda</taxon>
        <taxon>Insecta</taxon>
        <taxon>Pterygota</taxon>
        <taxon>Neoptera</taxon>
        <taxon>Endopterygota</taxon>
        <taxon>Coleoptera</taxon>
        <taxon>Polyphaga</taxon>
        <taxon>Cucujiformia</taxon>
        <taxon>Coccinelloidea</taxon>
        <taxon>Coccinellidae</taxon>
        <taxon>Scymninae</taxon>
        <taxon>Scymnini</taxon>
        <taxon>Cryptolaemus</taxon>
    </lineage>
</organism>
<protein>
    <submittedName>
        <fullName evidence="1">Uncharacterized protein</fullName>
    </submittedName>
</protein>
<comment type="caution">
    <text evidence="1">The sequence shown here is derived from an EMBL/GenBank/DDBJ whole genome shotgun (WGS) entry which is preliminary data.</text>
</comment>
<name>A0ABD2MGJ8_9CUCU</name>